<keyword evidence="1" id="KW-0472">Membrane</keyword>
<dbReference type="EMBL" id="CADCTV010000727">
    <property type="protein sequence ID" value="CAA9356895.1"/>
    <property type="molecule type" value="Genomic_DNA"/>
</dbReference>
<gene>
    <name evidence="3" type="ORF">AVDCRST_MAG89-3490</name>
</gene>
<reference evidence="3" key="1">
    <citation type="submission" date="2020-02" db="EMBL/GenBank/DDBJ databases">
        <authorList>
            <person name="Meier V. D."/>
        </authorList>
    </citation>
    <scope>NUCLEOTIDE SEQUENCE</scope>
    <source>
        <strain evidence="3">AVDCRST_MAG89</strain>
    </source>
</reference>
<dbReference type="AlphaFoldDB" id="A0A6J4MGF3"/>
<feature type="transmembrane region" description="Helical" evidence="1">
    <location>
        <begin position="253"/>
        <end position="275"/>
    </location>
</feature>
<dbReference type="Pfam" id="PF25231">
    <property type="entry name" value="DUF7847"/>
    <property type="match status" value="1"/>
</dbReference>
<feature type="domain" description="DUF7847" evidence="2">
    <location>
        <begin position="89"/>
        <end position="268"/>
    </location>
</feature>
<feature type="transmembrane region" description="Helical" evidence="1">
    <location>
        <begin position="151"/>
        <end position="184"/>
    </location>
</feature>
<feature type="transmembrane region" description="Helical" evidence="1">
    <location>
        <begin position="25"/>
        <end position="46"/>
    </location>
</feature>
<protein>
    <recommendedName>
        <fullName evidence="2">DUF7847 domain-containing protein</fullName>
    </recommendedName>
</protein>
<dbReference type="InterPro" id="IPR057169">
    <property type="entry name" value="DUF7847"/>
</dbReference>
<proteinExistence type="predicted"/>
<feature type="transmembrane region" description="Helical" evidence="1">
    <location>
        <begin position="61"/>
        <end position="84"/>
    </location>
</feature>
<evidence type="ECO:0000256" key="1">
    <source>
        <dbReference type="SAM" id="Phobius"/>
    </source>
</evidence>
<evidence type="ECO:0000259" key="2">
    <source>
        <dbReference type="Pfam" id="PF25231"/>
    </source>
</evidence>
<accession>A0A6J4MGF3</accession>
<organism evidence="3">
    <name type="scientific">uncultured Gemmatimonadota bacterium</name>
    <dbReference type="NCBI Taxonomy" id="203437"/>
    <lineage>
        <taxon>Bacteria</taxon>
        <taxon>Pseudomonadati</taxon>
        <taxon>Gemmatimonadota</taxon>
        <taxon>environmental samples</taxon>
    </lineage>
</organism>
<name>A0A6J4MGF3_9BACT</name>
<feature type="transmembrane region" description="Helical" evidence="1">
    <location>
        <begin position="205"/>
        <end position="233"/>
    </location>
</feature>
<feature type="transmembrane region" description="Helical" evidence="1">
    <location>
        <begin position="112"/>
        <end position="145"/>
    </location>
</feature>
<sequence length="296" mass="30797">MHTHLRPLSFGEILDSAFSLYRRHFVPLFITTLIPLVPTSVVSGILTQQVAVDTAAAPDSFSLALIPILIISALASVVMWAALAREVGEAWTGREVSVADGYRHGLRAFFPILGAAIVAYILIVVAFMFIGIVAAILGGVVGGIAGAAVGGGAIAVVLVPIFILVLVAFLVGVSALFGVLPAIVIEKLGPFRAIGRSVSLARGALPRVTGIVMVAWLIVMLPLMGGMLLTGGFAAVTDPAAIPSMGQIWLQQLVNSVIGALTTPFLVASIVILYFDRRVRTEALDVQLAADALAVG</sequence>
<evidence type="ECO:0000313" key="3">
    <source>
        <dbReference type="EMBL" id="CAA9356895.1"/>
    </source>
</evidence>
<keyword evidence="1" id="KW-0812">Transmembrane</keyword>
<keyword evidence="1" id="KW-1133">Transmembrane helix</keyword>